<reference evidence="1 2" key="1">
    <citation type="submission" date="2022-05" db="EMBL/GenBank/DDBJ databases">
        <authorList>
            <consortium name="Genoscope - CEA"/>
            <person name="William W."/>
        </authorList>
    </citation>
    <scope>NUCLEOTIDE SEQUENCE [LARGE SCALE GENOMIC DNA]</scope>
</reference>
<proteinExistence type="predicted"/>
<dbReference type="EMBL" id="CALNXK010000012">
    <property type="protein sequence ID" value="CAH3044698.1"/>
    <property type="molecule type" value="Genomic_DNA"/>
</dbReference>
<evidence type="ECO:0000313" key="1">
    <source>
        <dbReference type="EMBL" id="CAH3044698.1"/>
    </source>
</evidence>
<organism evidence="1 2">
    <name type="scientific">Porites lobata</name>
    <dbReference type="NCBI Taxonomy" id="104759"/>
    <lineage>
        <taxon>Eukaryota</taxon>
        <taxon>Metazoa</taxon>
        <taxon>Cnidaria</taxon>
        <taxon>Anthozoa</taxon>
        <taxon>Hexacorallia</taxon>
        <taxon>Scleractinia</taxon>
        <taxon>Fungiina</taxon>
        <taxon>Poritidae</taxon>
        <taxon>Porites</taxon>
    </lineage>
</organism>
<keyword evidence="2" id="KW-1185">Reference proteome</keyword>
<sequence length="300" mass="34388">MSKQDQQRKDSSQCQYEGLQIATKTAVNMSCVPYKRTDKDCHEAFSYFGMFNVTNSDTHDCIMLPSRPICTFLTESRFGPTERVSVTCWRDVCDKSSPVFLGCADPSVGELEQELPEIVSRTSINGFNFCLLKCKERNKSVKQALIFPPIFRRATTKTDHAKRKININIVLEDSVSRSHFYRSMPRSVQSLRDIAKDSSQFKASVLDFELVQSFASNTLVNTQFLMAVKSLEYKSGRTNNINILAEKFKRFGYQILMQEDLCWYDGWGSFLSPSYKKNIEPFTEGFNKLLKTTNKKPILI</sequence>
<dbReference type="Pfam" id="PF02995">
    <property type="entry name" value="DUF229"/>
    <property type="match status" value="1"/>
</dbReference>
<protein>
    <submittedName>
        <fullName evidence="1">Uncharacterized protein</fullName>
    </submittedName>
</protein>
<name>A0ABN8N9C7_9CNID</name>
<dbReference type="PANTHER" id="PTHR10974:SF39">
    <property type="entry name" value="E2F TRANSCRIPTION FACTOR CC-MB DOMAIN-CONTAINING PROTEIN"/>
    <property type="match status" value="1"/>
</dbReference>
<dbReference type="InterPro" id="IPR004245">
    <property type="entry name" value="DUF229"/>
</dbReference>
<dbReference type="Proteomes" id="UP001159405">
    <property type="component" value="Unassembled WGS sequence"/>
</dbReference>
<evidence type="ECO:0000313" key="2">
    <source>
        <dbReference type="Proteomes" id="UP001159405"/>
    </source>
</evidence>
<gene>
    <name evidence="1" type="ORF">PLOB_00004827</name>
</gene>
<dbReference type="PANTHER" id="PTHR10974">
    <property type="entry name" value="FI08016P-RELATED"/>
    <property type="match status" value="1"/>
</dbReference>
<accession>A0ABN8N9C7</accession>
<comment type="caution">
    <text evidence="1">The sequence shown here is derived from an EMBL/GenBank/DDBJ whole genome shotgun (WGS) entry which is preliminary data.</text>
</comment>